<gene>
    <name evidence="6" type="ORF">B0T22DRAFT_433899</name>
</gene>
<organism evidence="6 7">
    <name type="scientific">Podospora appendiculata</name>
    <dbReference type="NCBI Taxonomy" id="314037"/>
    <lineage>
        <taxon>Eukaryota</taxon>
        <taxon>Fungi</taxon>
        <taxon>Dikarya</taxon>
        <taxon>Ascomycota</taxon>
        <taxon>Pezizomycotina</taxon>
        <taxon>Sordariomycetes</taxon>
        <taxon>Sordariomycetidae</taxon>
        <taxon>Sordariales</taxon>
        <taxon>Podosporaceae</taxon>
        <taxon>Podospora</taxon>
    </lineage>
</organism>
<comment type="caution">
    <text evidence="6">The sequence shown here is derived from an EMBL/GenBank/DDBJ whole genome shotgun (WGS) entry which is preliminary data.</text>
</comment>
<dbReference type="Pfam" id="PF08031">
    <property type="entry name" value="BBE"/>
    <property type="match status" value="1"/>
</dbReference>
<keyword evidence="2" id="KW-0285">Flavoprotein</keyword>
<reference evidence="6" key="2">
    <citation type="submission" date="2023-06" db="EMBL/GenBank/DDBJ databases">
        <authorList>
            <consortium name="Lawrence Berkeley National Laboratory"/>
            <person name="Haridas S."/>
            <person name="Hensen N."/>
            <person name="Bonometti L."/>
            <person name="Westerberg I."/>
            <person name="Brannstrom I.O."/>
            <person name="Guillou S."/>
            <person name="Cros-Aarteil S."/>
            <person name="Calhoun S."/>
            <person name="Kuo A."/>
            <person name="Mondo S."/>
            <person name="Pangilinan J."/>
            <person name="Riley R."/>
            <person name="Labutti K."/>
            <person name="Andreopoulos B."/>
            <person name="Lipzen A."/>
            <person name="Chen C."/>
            <person name="Yanf M."/>
            <person name="Daum C."/>
            <person name="Ng V."/>
            <person name="Clum A."/>
            <person name="Steindorff A."/>
            <person name="Ohm R."/>
            <person name="Martin F."/>
            <person name="Silar P."/>
            <person name="Natvig D."/>
            <person name="Lalanne C."/>
            <person name="Gautier V."/>
            <person name="Ament-Velasquez S.L."/>
            <person name="Kruys A."/>
            <person name="Hutchinson M.I."/>
            <person name="Powell A.J."/>
            <person name="Barry K."/>
            <person name="Miller A.N."/>
            <person name="Grigoriev I.V."/>
            <person name="Debuchy R."/>
            <person name="Gladieux P."/>
            <person name="Thoren M.H."/>
            <person name="Johannesson H."/>
        </authorList>
    </citation>
    <scope>NUCLEOTIDE SEQUENCE</scope>
    <source>
        <strain evidence="6">CBS 314.62</strain>
    </source>
</reference>
<dbReference type="Pfam" id="PF01565">
    <property type="entry name" value="FAD_binding_4"/>
    <property type="match status" value="1"/>
</dbReference>
<dbReference type="InterPro" id="IPR006094">
    <property type="entry name" value="Oxid_FAD_bind_N"/>
</dbReference>
<dbReference type="AlphaFoldDB" id="A0AAE1C7J6"/>
<dbReference type="PANTHER" id="PTHR42973:SF17">
    <property type="entry name" value="OXIDASE, PUTATIVE (AFU_ORTHOLOGUE AFUA_6G14340)-RELATED"/>
    <property type="match status" value="1"/>
</dbReference>
<dbReference type="Gene3D" id="3.40.462.20">
    <property type="match status" value="1"/>
</dbReference>
<evidence type="ECO:0000256" key="1">
    <source>
        <dbReference type="ARBA" id="ARBA00005466"/>
    </source>
</evidence>
<reference evidence="6" key="1">
    <citation type="journal article" date="2023" name="Mol. Phylogenet. Evol.">
        <title>Genome-scale phylogeny and comparative genomics of the fungal order Sordariales.</title>
        <authorList>
            <person name="Hensen N."/>
            <person name="Bonometti L."/>
            <person name="Westerberg I."/>
            <person name="Brannstrom I.O."/>
            <person name="Guillou S."/>
            <person name="Cros-Aarteil S."/>
            <person name="Calhoun S."/>
            <person name="Haridas S."/>
            <person name="Kuo A."/>
            <person name="Mondo S."/>
            <person name="Pangilinan J."/>
            <person name="Riley R."/>
            <person name="LaButti K."/>
            <person name="Andreopoulos B."/>
            <person name="Lipzen A."/>
            <person name="Chen C."/>
            <person name="Yan M."/>
            <person name="Daum C."/>
            <person name="Ng V."/>
            <person name="Clum A."/>
            <person name="Steindorff A."/>
            <person name="Ohm R.A."/>
            <person name="Martin F."/>
            <person name="Silar P."/>
            <person name="Natvig D.O."/>
            <person name="Lalanne C."/>
            <person name="Gautier V."/>
            <person name="Ament-Velasquez S.L."/>
            <person name="Kruys A."/>
            <person name="Hutchinson M.I."/>
            <person name="Powell A.J."/>
            <person name="Barry K."/>
            <person name="Miller A.N."/>
            <person name="Grigoriev I.V."/>
            <person name="Debuchy R."/>
            <person name="Gladieux P."/>
            <person name="Hiltunen Thoren M."/>
            <person name="Johannesson H."/>
        </authorList>
    </citation>
    <scope>NUCLEOTIDE SEQUENCE</scope>
    <source>
        <strain evidence="6">CBS 314.62</strain>
    </source>
</reference>
<dbReference type="Gene3D" id="3.30.465.10">
    <property type="match status" value="1"/>
</dbReference>
<dbReference type="InterPro" id="IPR036318">
    <property type="entry name" value="FAD-bd_PCMH-like_sf"/>
</dbReference>
<protein>
    <recommendedName>
        <fullName evidence="5">FAD-binding PCMH-type domain-containing protein</fullName>
    </recommendedName>
</protein>
<dbReference type="InterPro" id="IPR012951">
    <property type="entry name" value="BBE"/>
</dbReference>
<dbReference type="EMBL" id="JAULSO010000006">
    <property type="protein sequence ID" value="KAK3681627.1"/>
    <property type="molecule type" value="Genomic_DNA"/>
</dbReference>
<keyword evidence="4" id="KW-0560">Oxidoreductase</keyword>
<feature type="domain" description="FAD-binding PCMH-type" evidence="5">
    <location>
        <begin position="42"/>
        <end position="213"/>
    </location>
</feature>
<accession>A0AAE1C7J6</accession>
<dbReference type="InterPro" id="IPR050416">
    <property type="entry name" value="FAD-linked_Oxidoreductase"/>
</dbReference>
<keyword evidence="3" id="KW-0274">FAD</keyword>
<evidence type="ECO:0000256" key="3">
    <source>
        <dbReference type="ARBA" id="ARBA00022827"/>
    </source>
</evidence>
<dbReference type="InterPro" id="IPR016166">
    <property type="entry name" value="FAD-bd_PCMH"/>
</dbReference>
<dbReference type="GO" id="GO:0016491">
    <property type="term" value="F:oxidoreductase activity"/>
    <property type="evidence" value="ECO:0007669"/>
    <property type="project" value="UniProtKB-KW"/>
</dbReference>
<dbReference type="PANTHER" id="PTHR42973">
    <property type="entry name" value="BINDING OXIDOREDUCTASE, PUTATIVE (AFU_ORTHOLOGUE AFUA_1G17690)-RELATED"/>
    <property type="match status" value="1"/>
</dbReference>
<evidence type="ECO:0000256" key="2">
    <source>
        <dbReference type="ARBA" id="ARBA00022630"/>
    </source>
</evidence>
<dbReference type="Proteomes" id="UP001270362">
    <property type="component" value="Unassembled WGS sequence"/>
</dbReference>
<name>A0AAE1C7J6_9PEZI</name>
<comment type="similarity">
    <text evidence="1">Belongs to the oxygen-dependent FAD-linked oxidoreductase family.</text>
</comment>
<dbReference type="PROSITE" id="PS51387">
    <property type="entry name" value="FAD_PCMH"/>
    <property type="match status" value="1"/>
</dbReference>
<dbReference type="SUPFAM" id="SSF56176">
    <property type="entry name" value="FAD-binding/transporter-associated domain-like"/>
    <property type="match status" value="1"/>
</dbReference>
<evidence type="ECO:0000259" key="5">
    <source>
        <dbReference type="PROSITE" id="PS51387"/>
    </source>
</evidence>
<evidence type="ECO:0000313" key="7">
    <source>
        <dbReference type="Proteomes" id="UP001270362"/>
    </source>
</evidence>
<dbReference type="InterPro" id="IPR016169">
    <property type="entry name" value="FAD-bd_PCMH_sub2"/>
</dbReference>
<keyword evidence="7" id="KW-1185">Reference proteome</keyword>
<proteinExistence type="inferred from homology"/>
<evidence type="ECO:0000256" key="4">
    <source>
        <dbReference type="ARBA" id="ARBA00023002"/>
    </source>
</evidence>
<dbReference type="GO" id="GO:0071949">
    <property type="term" value="F:FAD binding"/>
    <property type="evidence" value="ECO:0007669"/>
    <property type="project" value="InterPro"/>
</dbReference>
<evidence type="ECO:0000313" key="6">
    <source>
        <dbReference type="EMBL" id="KAK3681627.1"/>
    </source>
</evidence>
<sequence length="479" mass="51402">MAYPLFQFAQCLLAAVGGNSSRVAFPSQPNYSAVVAPFNLDNPVTPAAVAFPANATQVSALVGCAVKANYRVQPRSGGHSAGNYGSSTGELSINLANLQSFSMDPTTHIAKVGPGLRLGAIDVLMYNAGQRFIPHGSSGTVGIGGHGTVGGAGYAWRKYGLTIDYIREVEIVLANATITRASATRNPDLFWAVRGAGASFGIVTEYVFDTLPAPPQTVSFAYFWTSPNVTARAAVYKAWQAWSSSPDLPVEVQSIVGVSSTAIFMSGAFFGSLDAYNALNVPSFFPPAQGGSVELYTNYLTLSQLWAAQTTATGRDDPAYYYLKSLILRPATRIPDPVVDQIFAYVATVDSGTNGTDTWDMEFQAGGGYDLSVPATATAFPHRDATFVVLLYVTTPGPISRTSTRFLDGLHTLFKSGHPTEYYGEYLGFVDTKAVPAEARKRYWGENLPRLGRVKAKWDPRDLFHNRQGVLPNGVPVRV</sequence>